<comment type="caution">
    <text evidence="2">The sequence shown here is derived from an EMBL/GenBank/DDBJ whole genome shotgun (WGS) entry which is preliminary data.</text>
</comment>
<dbReference type="AlphaFoldDB" id="A0A7K1UDT1"/>
<reference evidence="2 3" key="1">
    <citation type="submission" date="2019-12" db="EMBL/GenBank/DDBJ databases">
        <title>Chitinophaga sp. strain ysch24 (GDMCC 1.1355), whole genome shotgun sequence.</title>
        <authorList>
            <person name="Zhang X."/>
        </authorList>
    </citation>
    <scope>NUCLEOTIDE SEQUENCE [LARGE SCALE GENOMIC DNA]</scope>
    <source>
        <strain evidence="3">ysch24</strain>
    </source>
</reference>
<dbReference type="EMBL" id="WRXN01000025">
    <property type="protein sequence ID" value="MVT12430.1"/>
    <property type="molecule type" value="Genomic_DNA"/>
</dbReference>
<evidence type="ECO:0000313" key="2">
    <source>
        <dbReference type="EMBL" id="MVT12430.1"/>
    </source>
</evidence>
<keyword evidence="1" id="KW-0472">Membrane</keyword>
<protein>
    <submittedName>
        <fullName evidence="2">Uncharacterized protein</fullName>
    </submittedName>
</protein>
<keyword evidence="3" id="KW-1185">Reference proteome</keyword>
<dbReference type="Proteomes" id="UP000461730">
    <property type="component" value="Unassembled WGS sequence"/>
</dbReference>
<feature type="transmembrane region" description="Helical" evidence="1">
    <location>
        <begin position="82"/>
        <end position="102"/>
    </location>
</feature>
<evidence type="ECO:0000256" key="1">
    <source>
        <dbReference type="SAM" id="Phobius"/>
    </source>
</evidence>
<keyword evidence="1" id="KW-1133">Transmembrane helix</keyword>
<organism evidence="2 3">
    <name type="scientific">Chitinophaga tropicalis</name>
    <dbReference type="NCBI Taxonomy" id="2683588"/>
    <lineage>
        <taxon>Bacteria</taxon>
        <taxon>Pseudomonadati</taxon>
        <taxon>Bacteroidota</taxon>
        <taxon>Chitinophagia</taxon>
        <taxon>Chitinophagales</taxon>
        <taxon>Chitinophagaceae</taxon>
        <taxon>Chitinophaga</taxon>
    </lineage>
</organism>
<proteinExistence type="predicted"/>
<sequence>MIIYGRNSYRVRSAQLAEIGINEQIPGIVQFELRQNYAHIYWIPLFPLGSQWCIRKTDNKLYEVNDSLLPALNALPRPKNGWIAFTGLILIAAALLWFSIFVR</sequence>
<dbReference type="RefSeq" id="WP_157309844.1">
    <property type="nucleotide sequence ID" value="NZ_WRXN01000025.1"/>
</dbReference>
<name>A0A7K1UDT1_9BACT</name>
<gene>
    <name evidence="2" type="ORF">GO493_29525</name>
</gene>
<keyword evidence="1" id="KW-0812">Transmembrane</keyword>
<accession>A0A7K1UDT1</accession>
<evidence type="ECO:0000313" key="3">
    <source>
        <dbReference type="Proteomes" id="UP000461730"/>
    </source>
</evidence>